<dbReference type="InterPro" id="IPR032675">
    <property type="entry name" value="LRR_dom_sf"/>
</dbReference>
<sequence length="465" mass="52117">MEVALVQLKEKRGLLQKPIDAHRALISPMRLIPQDILLEIFLSCLPSKHNALMDPNEAPLLLGRICRHWRSVAYSAPMLWSSIHIPPLDHLSTPPNILTRLERFIGTWLERSATCSLSVSLFDFTNSYPILEENPLILELFAVSRRLRSLSLAGDADLMRPLLQLGPEDLPLLKRIRIRTLAGQTSSTNILQVPALEDVALCTTVIGDPLALPLPWSQLTNLRLDCYRRWTGQGVEGGLDFDAASTVLRKCPNLERCEIRITKPSEPLGLPSVDLPRLHTLIFTGWEFHFPKWSSDLVAPNLRALQIGDVLPDTELRTHASLRADIDPNRFVSSSLVELLQSFPAISHLRLSSDAYPPHPVALDNKFMALFCPPHNLCPMMAEIDLVAPSAGFSDAAALAFIKARMTMPTSLRRFQAQFCRPMEFDIMPELQSFISDGLRVDLKYAPATWRFGVRDGLDGPEAFY</sequence>
<dbReference type="Proteomes" id="UP000623467">
    <property type="component" value="Unassembled WGS sequence"/>
</dbReference>
<keyword evidence="2" id="KW-1185">Reference proteome</keyword>
<proteinExistence type="predicted"/>
<dbReference type="PANTHER" id="PTHR38926:SF5">
    <property type="entry name" value="F-BOX AND LEUCINE-RICH REPEAT PROTEIN 6"/>
    <property type="match status" value="1"/>
</dbReference>
<name>A0A8H7CUB1_9AGAR</name>
<comment type="caution">
    <text evidence="1">The sequence shown here is derived from an EMBL/GenBank/DDBJ whole genome shotgun (WGS) entry which is preliminary data.</text>
</comment>
<dbReference type="AlphaFoldDB" id="A0A8H7CUB1"/>
<dbReference type="EMBL" id="JACAZH010000017">
    <property type="protein sequence ID" value="KAF7348281.1"/>
    <property type="molecule type" value="Genomic_DNA"/>
</dbReference>
<organism evidence="1 2">
    <name type="scientific">Mycena sanguinolenta</name>
    <dbReference type="NCBI Taxonomy" id="230812"/>
    <lineage>
        <taxon>Eukaryota</taxon>
        <taxon>Fungi</taxon>
        <taxon>Dikarya</taxon>
        <taxon>Basidiomycota</taxon>
        <taxon>Agaricomycotina</taxon>
        <taxon>Agaricomycetes</taxon>
        <taxon>Agaricomycetidae</taxon>
        <taxon>Agaricales</taxon>
        <taxon>Marasmiineae</taxon>
        <taxon>Mycenaceae</taxon>
        <taxon>Mycena</taxon>
    </lineage>
</organism>
<accession>A0A8H7CUB1</accession>
<evidence type="ECO:0000313" key="2">
    <source>
        <dbReference type="Proteomes" id="UP000623467"/>
    </source>
</evidence>
<evidence type="ECO:0000313" key="1">
    <source>
        <dbReference type="EMBL" id="KAF7348281.1"/>
    </source>
</evidence>
<dbReference type="OrthoDB" id="3144494at2759"/>
<dbReference type="Gene3D" id="1.20.1280.50">
    <property type="match status" value="1"/>
</dbReference>
<gene>
    <name evidence="1" type="ORF">MSAN_01781800</name>
</gene>
<protein>
    <submittedName>
        <fullName evidence="1">F-box domain-containing protein</fullName>
    </submittedName>
</protein>
<dbReference type="Gene3D" id="3.80.10.10">
    <property type="entry name" value="Ribonuclease Inhibitor"/>
    <property type="match status" value="1"/>
</dbReference>
<dbReference type="PANTHER" id="PTHR38926">
    <property type="entry name" value="F-BOX DOMAIN CONTAINING PROTEIN, EXPRESSED"/>
    <property type="match status" value="1"/>
</dbReference>
<reference evidence="1" key="1">
    <citation type="submission" date="2020-05" db="EMBL/GenBank/DDBJ databases">
        <title>Mycena genomes resolve the evolution of fungal bioluminescence.</title>
        <authorList>
            <person name="Tsai I.J."/>
        </authorList>
    </citation>
    <scope>NUCLEOTIDE SEQUENCE</scope>
    <source>
        <strain evidence="1">160909Yilan</strain>
    </source>
</reference>